<keyword evidence="2" id="KW-0597">Phosphoprotein</keyword>
<keyword evidence="1" id="KW-0596">Phosphopantetheine</keyword>
<sequence length="1110" mass="122018">MTSGWTAGPVLLEFAARLVEPLLPTGTSFPRATLQELSAKTGCEEGLLAAALRTCCALGYLELEPETGLYFLAAAEALLPGGAGGTGGALSRLELEELRRCLGSGGENCAAALRSIYAEAAPPFGLPSEQLELCLRVWSEHRHSWKNGRSWALASLLDGIVLVPLLASIGCMGSLDEQTQEAKPTRDLTAVAGPESRATLQAIFEELNLGSMDLKGVLTLSSHGLQVLQRVQTHLLPTSELALMQRFAEVLAKSKEGCVANTEERHGLHDPVIGQQQTETHSERTPADWCSGALCGEKLFEDMMPQLDGFFSNKDFAAQPRFVVDTGCRDGALLIHIYEYVKMRTPRGEVLHEFPLTMVGVDSDESALVATAGNLCKRQIPYRVFSGDVDAPGGIISAMKLKRIDPSRSLHVRACQDQRRSFIAPKMQLQSAPAVFAEAVLADLVHLERSGARISPRNIFAALVEHMQRWADAVDGSFGLCLLEEMLLDVPTTRRFMSESASFHTDLVRCLAQRYTVPAPAFALAAAMAGLLPADVKNVRPYPTQGRYCHTLSHFLVRRPFKIRLAEPSDLPSLERLEEVAWAENLRAPREGLLRRLEVSPTTNFAVEVNGEVVAVLYTQRINSPEDVHTQQFQRVSDGHVPKGRVLQLIAIAAHSDHGGIGSELRCFALHLARIDPSIDSVCAVTLCRNYAGSGSRTMQEYVDKHVAGVVDDRILTFHTGYGAEIISLVPGYRPEDTDNEATGVLIQYRPKDWMPKQVLPAGDGPHQDRALPARLADKAEKPAQEEARVPQTPTADILSEIMRDLGYEVDKDNLAAGFFSYGLDSFDLGVIQNRLGRSLGMQLPATLMLDLPSVQDLSEHLDKERGVGDAAPETAAMPDEQLRAEAKKQVPTADILLEIMAEQGYEVEKDNLNAGFFSYGLDSFDLGVIQNKLGRSLGMQLPPTLMLDLHSVQQLAEELDKVRGVNDVPMPAVPGQPTGLANQQENRSRLAEDQNFQGPMGFAQATILEEHLDPWSRRWISKCRANRRRLRRMGVVRAGSKSPRRCSGGPSGKWDELSLETMAQVQEKLKWMLSLPQHRTRLKSVVDKHHEQEAEYSTDLRPGMQSQQQ</sequence>
<dbReference type="Gene3D" id="3.40.630.30">
    <property type="match status" value="1"/>
</dbReference>
<dbReference type="Pfam" id="PF00550">
    <property type="entry name" value="PP-binding"/>
    <property type="match status" value="2"/>
</dbReference>
<dbReference type="SUPFAM" id="SSF47336">
    <property type="entry name" value="ACP-like"/>
    <property type="match status" value="2"/>
</dbReference>
<dbReference type="InterPro" id="IPR009081">
    <property type="entry name" value="PP-bd_ACP"/>
</dbReference>
<protein>
    <recommendedName>
        <fullName evidence="4">Carrier domain-containing protein</fullName>
    </recommendedName>
</protein>
<comment type="caution">
    <text evidence="5">The sequence shown here is derived from an EMBL/GenBank/DDBJ whole genome shotgun (WGS) entry which is preliminary data.</text>
</comment>
<evidence type="ECO:0000256" key="1">
    <source>
        <dbReference type="ARBA" id="ARBA00022450"/>
    </source>
</evidence>
<dbReference type="EMBL" id="CAJNNV010001424">
    <property type="protein sequence ID" value="CAE8585031.1"/>
    <property type="molecule type" value="Genomic_DNA"/>
</dbReference>
<proteinExistence type="predicted"/>
<dbReference type="Proteomes" id="UP000654075">
    <property type="component" value="Unassembled WGS sequence"/>
</dbReference>
<feature type="domain" description="Carrier" evidence="4">
    <location>
        <begin position="888"/>
        <end position="964"/>
    </location>
</feature>
<dbReference type="SMART" id="SM00823">
    <property type="entry name" value="PKS_PP"/>
    <property type="match status" value="2"/>
</dbReference>
<dbReference type="GO" id="GO:0006633">
    <property type="term" value="P:fatty acid biosynthetic process"/>
    <property type="evidence" value="ECO:0007669"/>
    <property type="project" value="TreeGrafter"/>
</dbReference>
<dbReference type="GO" id="GO:0004312">
    <property type="term" value="F:fatty acid synthase activity"/>
    <property type="evidence" value="ECO:0007669"/>
    <property type="project" value="TreeGrafter"/>
</dbReference>
<feature type="domain" description="Carrier" evidence="4">
    <location>
        <begin position="789"/>
        <end position="866"/>
    </location>
</feature>
<evidence type="ECO:0000256" key="3">
    <source>
        <dbReference type="SAM" id="MobiDB-lite"/>
    </source>
</evidence>
<feature type="region of interest" description="Disordered" evidence="3">
    <location>
        <begin position="1084"/>
        <end position="1110"/>
    </location>
</feature>
<dbReference type="Gene3D" id="1.10.1200.10">
    <property type="entry name" value="ACP-like"/>
    <property type="match status" value="2"/>
</dbReference>
<gene>
    <name evidence="5" type="ORF">PGLA1383_LOCUS3952</name>
</gene>
<evidence type="ECO:0000313" key="5">
    <source>
        <dbReference type="EMBL" id="CAE8585031.1"/>
    </source>
</evidence>
<dbReference type="AlphaFoldDB" id="A0A813DHL5"/>
<dbReference type="InterPro" id="IPR016181">
    <property type="entry name" value="Acyl_CoA_acyltransferase"/>
</dbReference>
<name>A0A813DHL5_POLGL</name>
<keyword evidence="6" id="KW-1185">Reference proteome</keyword>
<evidence type="ECO:0000259" key="4">
    <source>
        <dbReference type="PROSITE" id="PS50075"/>
    </source>
</evidence>
<dbReference type="PANTHER" id="PTHR43775">
    <property type="entry name" value="FATTY ACID SYNTHASE"/>
    <property type="match status" value="1"/>
</dbReference>
<dbReference type="InterPro" id="IPR020806">
    <property type="entry name" value="PKS_PP-bd"/>
</dbReference>
<dbReference type="Pfam" id="PF23525">
    <property type="entry name" value="Methyltransf_36"/>
    <property type="match status" value="1"/>
</dbReference>
<evidence type="ECO:0000256" key="2">
    <source>
        <dbReference type="ARBA" id="ARBA00022553"/>
    </source>
</evidence>
<dbReference type="InterPro" id="IPR050091">
    <property type="entry name" value="PKS_NRPS_Biosynth_Enz"/>
</dbReference>
<dbReference type="PANTHER" id="PTHR43775:SF37">
    <property type="entry name" value="SI:DKEY-61P9.11"/>
    <property type="match status" value="1"/>
</dbReference>
<organism evidence="5 6">
    <name type="scientific">Polarella glacialis</name>
    <name type="common">Dinoflagellate</name>
    <dbReference type="NCBI Taxonomy" id="89957"/>
    <lineage>
        <taxon>Eukaryota</taxon>
        <taxon>Sar</taxon>
        <taxon>Alveolata</taxon>
        <taxon>Dinophyceae</taxon>
        <taxon>Suessiales</taxon>
        <taxon>Suessiaceae</taxon>
        <taxon>Polarella</taxon>
    </lineage>
</organism>
<dbReference type="GO" id="GO:0031177">
    <property type="term" value="F:phosphopantetheine binding"/>
    <property type="evidence" value="ECO:0007669"/>
    <property type="project" value="InterPro"/>
</dbReference>
<dbReference type="PROSITE" id="PS50075">
    <property type="entry name" value="CARRIER"/>
    <property type="match status" value="2"/>
</dbReference>
<dbReference type="InterPro" id="IPR056393">
    <property type="entry name" value="AprA-like_MT2"/>
</dbReference>
<accession>A0A813DHL5</accession>
<evidence type="ECO:0000313" key="6">
    <source>
        <dbReference type="Proteomes" id="UP000654075"/>
    </source>
</evidence>
<dbReference type="InterPro" id="IPR036736">
    <property type="entry name" value="ACP-like_sf"/>
</dbReference>
<dbReference type="SUPFAM" id="SSF55729">
    <property type="entry name" value="Acyl-CoA N-acyltransferases (Nat)"/>
    <property type="match status" value="1"/>
</dbReference>
<feature type="compositionally biased region" description="Basic and acidic residues" evidence="3">
    <location>
        <begin position="1085"/>
        <end position="1094"/>
    </location>
</feature>
<reference evidence="5" key="1">
    <citation type="submission" date="2021-02" db="EMBL/GenBank/DDBJ databases">
        <authorList>
            <person name="Dougan E. K."/>
            <person name="Rhodes N."/>
            <person name="Thang M."/>
            <person name="Chan C."/>
        </authorList>
    </citation>
    <scope>NUCLEOTIDE SEQUENCE</scope>
</reference>